<evidence type="ECO:0000313" key="1">
    <source>
        <dbReference type="EMBL" id="KAH3715892.1"/>
    </source>
</evidence>
<protein>
    <submittedName>
        <fullName evidence="1">Uncharacterized protein</fullName>
    </submittedName>
</protein>
<sequence>MVQDRLCDLALLSIEKETVEKIYFDAIIDKFAGMKARKINFISMKNFWNGRIGGLLIKTNRLFSSPDHNMLMVSFCDRLVSVVRRSSSSFALL</sequence>
<organism evidence="1 2">
    <name type="scientific">Dreissena polymorpha</name>
    <name type="common">Zebra mussel</name>
    <name type="synonym">Mytilus polymorpha</name>
    <dbReference type="NCBI Taxonomy" id="45954"/>
    <lineage>
        <taxon>Eukaryota</taxon>
        <taxon>Metazoa</taxon>
        <taxon>Spiralia</taxon>
        <taxon>Lophotrochozoa</taxon>
        <taxon>Mollusca</taxon>
        <taxon>Bivalvia</taxon>
        <taxon>Autobranchia</taxon>
        <taxon>Heteroconchia</taxon>
        <taxon>Euheterodonta</taxon>
        <taxon>Imparidentia</taxon>
        <taxon>Neoheterodontei</taxon>
        <taxon>Myida</taxon>
        <taxon>Dreissenoidea</taxon>
        <taxon>Dreissenidae</taxon>
        <taxon>Dreissena</taxon>
    </lineage>
</organism>
<proteinExistence type="predicted"/>
<dbReference type="EMBL" id="JAIWYP010000013">
    <property type="protein sequence ID" value="KAH3715892.1"/>
    <property type="molecule type" value="Genomic_DNA"/>
</dbReference>
<comment type="caution">
    <text evidence="1">The sequence shown here is derived from an EMBL/GenBank/DDBJ whole genome shotgun (WGS) entry which is preliminary data.</text>
</comment>
<reference evidence="1" key="1">
    <citation type="journal article" date="2019" name="bioRxiv">
        <title>The Genome of the Zebra Mussel, Dreissena polymorpha: A Resource for Invasive Species Research.</title>
        <authorList>
            <person name="McCartney M.A."/>
            <person name="Auch B."/>
            <person name="Kono T."/>
            <person name="Mallez S."/>
            <person name="Zhang Y."/>
            <person name="Obille A."/>
            <person name="Becker A."/>
            <person name="Abrahante J.E."/>
            <person name="Garbe J."/>
            <person name="Badalamenti J.P."/>
            <person name="Herman A."/>
            <person name="Mangelson H."/>
            <person name="Liachko I."/>
            <person name="Sullivan S."/>
            <person name="Sone E.D."/>
            <person name="Koren S."/>
            <person name="Silverstein K.A.T."/>
            <person name="Beckman K.B."/>
            <person name="Gohl D.M."/>
        </authorList>
    </citation>
    <scope>NUCLEOTIDE SEQUENCE</scope>
    <source>
        <strain evidence="1">Duluth1</strain>
        <tissue evidence="1">Whole animal</tissue>
    </source>
</reference>
<dbReference type="AlphaFoldDB" id="A0A9D4HDX3"/>
<dbReference type="Proteomes" id="UP000828390">
    <property type="component" value="Unassembled WGS sequence"/>
</dbReference>
<evidence type="ECO:0000313" key="2">
    <source>
        <dbReference type="Proteomes" id="UP000828390"/>
    </source>
</evidence>
<keyword evidence="2" id="KW-1185">Reference proteome</keyword>
<accession>A0A9D4HDX3</accession>
<reference evidence="1" key="2">
    <citation type="submission" date="2020-11" db="EMBL/GenBank/DDBJ databases">
        <authorList>
            <person name="McCartney M.A."/>
            <person name="Auch B."/>
            <person name="Kono T."/>
            <person name="Mallez S."/>
            <person name="Becker A."/>
            <person name="Gohl D.M."/>
            <person name="Silverstein K.A.T."/>
            <person name="Koren S."/>
            <person name="Bechman K.B."/>
            <person name="Herman A."/>
            <person name="Abrahante J.E."/>
            <person name="Garbe J."/>
        </authorList>
    </citation>
    <scope>NUCLEOTIDE SEQUENCE</scope>
    <source>
        <strain evidence="1">Duluth1</strain>
        <tissue evidence="1">Whole animal</tissue>
    </source>
</reference>
<name>A0A9D4HDX3_DREPO</name>
<gene>
    <name evidence="1" type="ORF">DPMN_058606</name>
</gene>